<dbReference type="EMBL" id="RKKU01000029">
    <property type="protein sequence ID" value="ROZ81559.1"/>
    <property type="molecule type" value="Genomic_DNA"/>
</dbReference>
<dbReference type="RefSeq" id="WP_023109441.1">
    <property type="nucleotide sequence ID" value="NZ_RKKU01000029.1"/>
</dbReference>
<proteinExistence type="predicted"/>
<dbReference type="Proteomes" id="UP000275199">
    <property type="component" value="Unassembled WGS sequence"/>
</dbReference>
<accession>A0ABX9XDZ6</accession>
<protein>
    <submittedName>
        <fullName evidence="1">Uncharacterized protein</fullName>
    </submittedName>
</protein>
<organism evidence="1 2">
    <name type="scientific">Pseudomonas neustonica</name>
    <dbReference type="NCBI Taxonomy" id="2487346"/>
    <lineage>
        <taxon>Bacteria</taxon>
        <taxon>Pseudomonadati</taxon>
        <taxon>Pseudomonadota</taxon>
        <taxon>Gammaproteobacteria</taxon>
        <taxon>Pseudomonadales</taxon>
        <taxon>Pseudomonadaceae</taxon>
        <taxon>Pseudomonas</taxon>
    </lineage>
</organism>
<evidence type="ECO:0000313" key="2">
    <source>
        <dbReference type="Proteomes" id="UP000275199"/>
    </source>
</evidence>
<comment type="caution">
    <text evidence="1">The sequence shown here is derived from an EMBL/GenBank/DDBJ whole genome shotgun (WGS) entry which is preliminary data.</text>
</comment>
<sequence length="127" mass="14334">MPSSKRDHARIERRLIASLTDACEAAKAEIVGFDWLTHEANYQAFPQSLRVIWVFDTMPNKDRALGAGQDKRMVELTSTAFEKAGVTALNVKRHVYFDSEEECAASQVGDWVKRLAKMHRVRGNNLG</sequence>
<gene>
    <name evidence="1" type="ORF">EF096_17345</name>
</gene>
<evidence type="ECO:0000313" key="1">
    <source>
        <dbReference type="EMBL" id="ROZ81559.1"/>
    </source>
</evidence>
<keyword evidence="2" id="KW-1185">Reference proteome</keyword>
<reference evidence="1 2" key="1">
    <citation type="submission" date="2018-11" db="EMBL/GenBank/DDBJ databases">
        <authorList>
            <person name="Jang G.I."/>
            <person name="Hwang C.Y."/>
        </authorList>
    </citation>
    <scope>NUCLEOTIDE SEQUENCE [LARGE SCALE GENOMIC DNA]</scope>
    <source>
        <strain evidence="1 2">SSM26</strain>
    </source>
</reference>
<name>A0ABX9XDZ6_9PSED</name>